<dbReference type="Proteomes" id="UP000314294">
    <property type="component" value="Unassembled WGS sequence"/>
</dbReference>
<comment type="caution">
    <text evidence="2">The sequence shown here is derived from an EMBL/GenBank/DDBJ whole genome shotgun (WGS) entry which is preliminary data.</text>
</comment>
<organism evidence="2 3">
    <name type="scientific">Liparis tanakae</name>
    <name type="common">Tanaka's snailfish</name>
    <dbReference type="NCBI Taxonomy" id="230148"/>
    <lineage>
        <taxon>Eukaryota</taxon>
        <taxon>Metazoa</taxon>
        <taxon>Chordata</taxon>
        <taxon>Craniata</taxon>
        <taxon>Vertebrata</taxon>
        <taxon>Euteleostomi</taxon>
        <taxon>Actinopterygii</taxon>
        <taxon>Neopterygii</taxon>
        <taxon>Teleostei</taxon>
        <taxon>Neoteleostei</taxon>
        <taxon>Acanthomorphata</taxon>
        <taxon>Eupercaria</taxon>
        <taxon>Perciformes</taxon>
        <taxon>Cottioidei</taxon>
        <taxon>Cottales</taxon>
        <taxon>Liparidae</taxon>
        <taxon>Liparis</taxon>
    </lineage>
</organism>
<name>A0A4Z2EF02_9TELE</name>
<keyword evidence="3" id="KW-1185">Reference proteome</keyword>
<evidence type="ECO:0000313" key="2">
    <source>
        <dbReference type="EMBL" id="TNN27074.1"/>
    </source>
</evidence>
<dbReference type="AlphaFoldDB" id="A0A4Z2EF02"/>
<reference evidence="2 3" key="1">
    <citation type="submission" date="2019-03" db="EMBL/GenBank/DDBJ databases">
        <title>First draft genome of Liparis tanakae, snailfish: a comprehensive survey of snailfish specific genes.</title>
        <authorList>
            <person name="Kim W."/>
            <person name="Song I."/>
            <person name="Jeong J.-H."/>
            <person name="Kim D."/>
            <person name="Kim S."/>
            <person name="Ryu S."/>
            <person name="Song J.Y."/>
            <person name="Lee S.K."/>
        </authorList>
    </citation>
    <scope>NUCLEOTIDE SEQUENCE [LARGE SCALE GENOMIC DNA]</scope>
    <source>
        <tissue evidence="2">Muscle</tissue>
    </source>
</reference>
<evidence type="ECO:0000313" key="3">
    <source>
        <dbReference type="Proteomes" id="UP000314294"/>
    </source>
</evidence>
<dbReference type="EMBL" id="SRLO01008939">
    <property type="protein sequence ID" value="TNN27074.1"/>
    <property type="molecule type" value="Genomic_DNA"/>
</dbReference>
<feature type="compositionally biased region" description="Basic residues" evidence="1">
    <location>
        <begin position="69"/>
        <end position="79"/>
    </location>
</feature>
<sequence>MLEVKCSVEGIRSERKGVRHRSDLCRGTLDELPRVKNEDKGGRGPAVTGPSARRRIAQVYDSRRDGSRAAKHLGLKVKRGGGGAGARCSEQIDTSSTRSRRVG</sequence>
<evidence type="ECO:0000256" key="1">
    <source>
        <dbReference type="SAM" id="MobiDB-lite"/>
    </source>
</evidence>
<protein>
    <submittedName>
        <fullName evidence="2">Uncharacterized protein</fullName>
    </submittedName>
</protein>
<proteinExistence type="predicted"/>
<accession>A0A4Z2EF02</accession>
<gene>
    <name evidence="2" type="ORF">EYF80_062783</name>
</gene>
<feature type="region of interest" description="Disordered" evidence="1">
    <location>
        <begin position="34"/>
        <end position="103"/>
    </location>
</feature>